<protein>
    <submittedName>
        <fullName evidence="1">Methyltransferase</fullName>
    </submittedName>
</protein>
<name>A0A176S7Z9_9GAMM</name>
<accession>A0A176S7Z9</accession>
<evidence type="ECO:0000313" key="2">
    <source>
        <dbReference type="Proteomes" id="UP000076962"/>
    </source>
</evidence>
<keyword evidence="1" id="KW-0808">Transferase</keyword>
<keyword evidence="1" id="KW-0489">Methyltransferase</keyword>
<dbReference type="GO" id="GO:0032259">
    <property type="term" value="P:methylation"/>
    <property type="evidence" value="ECO:0007669"/>
    <property type="project" value="UniProtKB-KW"/>
</dbReference>
<organism evidence="1 2">
    <name type="scientific">Candidatus Thiomargarita nelsonii</name>
    <dbReference type="NCBI Taxonomy" id="1003181"/>
    <lineage>
        <taxon>Bacteria</taxon>
        <taxon>Pseudomonadati</taxon>
        <taxon>Pseudomonadota</taxon>
        <taxon>Gammaproteobacteria</taxon>
        <taxon>Thiotrichales</taxon>
        <taxon>Thiotrichaceae</taxon>
        <taxon>Thiomargarita</taxon>
    </lineage>
</organism>
<dbReference type="CDD" id="cd02440">
    <property type="entry name" value="AdoMet_MTases"/>
    <property type="match status" value="1"/>
</dbReference>
<dbReference type="GO" id="GO:0008168">
    <property type="term" value="F:methyltransferase activity"/>
    <property type="evidence" value="ECO:0007669"/>
    <property type="project" value="UniProtKB-KW"/>
</dbReference>
<dbReference type="EMBL" id="LUTY01000026">
    <property type="protein sequence ID" value="OAD24064.1"/>
    <property type="molecule type" value="Genomic_DNA"/>
</dbReference>
<sequence length="208" mass="24125">MKYESEKIISSYNDNWQQWIDIAKHQEFSSGYLFPPLLNYFDKNKPILELGAGVGQLCKIAQHYGYNVVASDYCDAFVDYMTNEKLVAEKIDALNIPTGQKRWHGIYTQGLSVLVTKDLDTVLKTYKSIYDALAQRGKFIFIFPRAKKTKFSRAAQHKQIYTQIGFKEIEVFRQQAFPATLYRKNLIGFLEKYLGKLIGIRDIIILEK</sequence>
<proteinExistence type="predicted"/>
<reference evidence="1 2" key="1">
    <citation type="submission" date="2016-05" db="EMBL/GenBank/DDBJ databases">
        <title>Single-cell genome of chain-forming Candidatus Thiomargarita nelsonii and comparison to other large sulfur-oxidizing bacteria.</title>
        <authorList>
            <person name="Winkel M."/>
            <person name="Salman V."/>
            <person name="Woyke T."/>
            <person name="Schulz-Vogt H."/>
            <person name="Richter M."/>
            <person name="Flood B."/>
            <person name="Bailey J."/>
            <person name="Amann R."/>
            <person name="Mussmann M."/>
        </authorList>
    </citation>
    <scope>NUCLEOTIDE SEQUENCE [LARGE SCALE GENOMIC DNA]</scope>
    <source>
        <strain evidence="1 2">THI036</strain>
    </source>
</reference>
<dbReference type="Gene3D" id="3.40.50.150">
    <property type="entry name" value="Vaccinia Virus protein VP39"/>
    <property type="match status" value="1"/>
</dbReference>
<gene>
    <name evidence="1" type="ORF">THIOM_000088</name>
</gene>
<dbReference type="Proteomes" id="UP000076962">
    <property type="component" value="Unassembled WGS sequence"/>
</dbReference>
<keyword evidence="2" id="KW-1185">Reference proteome</keyword>
<evidence type="ECO:0000313" key="1">
    <source>
        <dbReference type="EMBL" id="OAD24064.1"/>
    </source>
</evidence>
<dbReference type="AlphaFoldDB" id="A0A176S7Z9"/>
<dbReference type="SUPFAM" id="SSF53335">
    <property type="entry name" value="S-adenosyl-L-methionine-dependent methyltransferases"/>
    <property type="match status" value="1"/>
</dbReference>
<comment type="caution">
    <text evidence="1">The sequence shown here is derived from an EMBL/GenBank/DDBJ whole genome shotgun (WGS) entry which is preliminary data.</text>
</comment>
<dbReference type="InterPro" id="IPR029063">
    <property type="entry name" value="SAM-dependent_MTases_sf"/>
</dbReference>